<proteinExistence type="predicted"/>
<feature type="transmembrane region" description="Helical" evidence="1">
    <location>
        <begin position="42"/>
        <end position="58"/>
    </location>
</feature>
<accession>R4K166</accession>
<keyword evidence="1" id="KW-0812">Transmembrane</keyword>
<sequence>MYRNCCSLNTLTILILIILQFGNKGKKSSTEGCKDKQLVDDGVLFIITLFYLCCYNSRRRNCF</sequence>
<feature type="transmembrane region" description="Helical" evidence="1">
    <location>
        <begin position="5"/>
        <end position="22"/>
    </location>
</feature>
<dbReference type="HOGENOM" id="CLU_2896159_0_0_9"/>
<evidence type="ECO:0000313" key="2">
    <source>
        <dbReference type="EMBL" id="AGK96313.1"/>
    </source>
</evidence>
<reference evidence="2 3" key="1">
    <citation type="submission" date="2012-01" db="EMBL/GenBank/DDBJ databases">
        <title>Complete sequence of chromosome of Clostridium pasteurianum BC1.</title>
        <authorList>
            <consortium name="US DOE Joint Genome Institute"/>
            <person name="Lucas S."/>
            <person name="Han J."/>
            <person name="Lapidus A."/>
            <person name="Cheng J.-F."/>
            <person name="Goodwin L."/>
            <person name="Pitluck S."/>
            <person name="Peters L."/>
            <person name="Mikhailova N."/>
            <person name="Teshima H."/>
            <person name="Detter J.C."/>
            <person name="Han C."/>
            <person name="Tapia R."/>
            <person name="Land M."/>
            <person name="Hauser L."/>
            <person name="Kyrpides N."/>
            <person name="Ivanova N."/>
            <person name="Pagani I."/>
            <person name="Dunn J."/>
            <person name="Taghavi S."/>
            <person name="Francis A."/>
            <person name="van der Lelie D."/>
            <person name="Woyke T."/>
        </authorList>
    </citation>
    <scope>NUCLEOTIDE SEQUENCE [LARGE SCALE GENOMIC DNA]</scope>
    <source>
        <strain evidence="2 3">BC1</strain>
    </source>
</reference>
<keyword evidence="3" id="KW-1185">Reference proteome</keyword>
<name>R4K166_CLOPA</name>
<keyword evidence="1" id="KW-1133">Transmembrane helix</keyword>
<evidence type="ECO:0000256" key="1">
    <source>
        <dbReference type="SAM" id="Phobius"/>
    </source>
</evidence>
<dbReference type="KEGG" id="cpas:Clopa_1328"/>
<dbReference type="OrthoDB" id="1928511at2"/>
<dbReference type="STRING" id="86416.Clopa_1328"/>
<dbReference type="EMBL" id="CP003261">
    <property type="protein sequence ID" value="AGK96313.1"/>
    <property type="molecule type" value="Genomic_DNA"/>
</dbReference>
<organism evidence="2 3">
    <name type="scientific">Clostridium pasteurianum BC1</name>
    <dbReference type="NCBI Taxonomy" id="86416"/>
    <lineage>
        <taxon>Bacteria</taxon>
        <taxon>Bacillati</taxon>
        <taxon>Bacillota</taxon>
        <taxon>Clostridia</taxon>
        <taxon>Eubacteriales</taxon>
        <taxon>Clostridiaceae</taxon>
        <taxon>Clostridium</taxon>
    </lineage>
</organism>
<dbReference type="Proteomes" id="UP000013523">
    <property type="component" value="Chromosome"/>
</dbReference>
<evidence type="ECO:0000313" key="3">
    <source>
        <dbReference type="Proteomes" id="UP000013523"/>
    </source>
</evidence>
<dbReference type="AlphaFoldDB" id="R4K166"/>
<gene>
    <name evidence="2" type="ORF">Clopa_1328</name>
</gene>
<dbReference type="RefSeq" id="WP_015614636.1">
    <property type="nucleotide sequence ID" value="NC_021182.1"/>
</dbReference>
<keyword evidence="1" id="KW-0472">Membrane</keyword>
<protein>
    <submittedName>
        <fullName evidence="2">Uncharacterized protein</fullName>
    </submittedName>
</protein>